<reference evidence="1 2" key="1">
    <citation type="submission" date="2014-06" db="EMBL/GenBank/DDBJ databases">
        <title>Evolutionary Origins and Diversification of the Mycorrhizal Mutualists.</title>
        <authorList>
            <consortium name="DOE Joint Genome Institute"/>
            <consortium name="Mycorrhizal Genomics Consortium"/>
            <person name="Kohler A."/>
            <person name="Kuo A."/>
            <person name="Nagy L.G."/>
            <person name="Floudas D."/>
            <person name="Copeland A."/>
            <person name="Barry K.W."/>
            <person name="Cichocki N."/>
            <person name="Veneault-Fourrey C."/>
            <person name="LaButti K."/>
            <person name="Lindquist E.A."/>
            <person name="Lipzen A."/>
            <person name="Lundell T."/>
            <person name="Morin E."/>
            <person name="Murat C."/>
            <person name="Riley R."/>
            <person name="Ohm R."/>
            <person name="Sun H."/>
            <person name="Tunlid A."/>
            <person name="Henrissat B."/>
            <person name="Grigoriev I.V."/>
            <person name="Hibbett D.S."/>
            <person name="Martin F."/>
        </authorList>
    </citation>
    <scope>NUCLEOTIDE SEQUENCE [LARGE SCALE GENOMIC DNA]</scope>
    <source>
        <strain evidence="1 2">SS14</strain>
    </source>
</reference>
<evidence type="ECO:0000313" key="1">
    <source>
        <dbReference type="EMBL" id="KIJ39817.1"/>
    </source>
</evidence>
<keyword evidence="2" id="KW-1185">Reference proteome</keyword>
<dbReference type="OrthoDB" id="3271141at2759"/>
<evidence type="ECO:0000313" key="2">
    <source>
        <dbReference type="Proteomes" id="UP000054279"/>
    </source>
</evidence>
<dbReference type="EMBL" id="KN837149">
    <property type="protein sequence ID" value="KIJ39817.1"/>
    <property type="molecule type" value="Genomic_DNA"/>
</dbReference>
<accession>A0A0C9VEJ4</accession>
<protein>
    <submittedName>
        <fullName evidence="1">Unplaced genomic scaffold SPHSTscaffold_74, whole genome shotgun sequence</fullName>
    </submittedName>
</protein>
<organism evidence="1 2">
    <name type="scientific">Sphaerobolus stellatus (strain SS14)</name>
    <dbReference type="NCBI Taxonomy" id="990650"/>
    <lineage>
        <taxon>Eukaryota</taxon>
        <taxon>Fungi</taxon>
        <taxon>Dikarya</taxon>
        <taxon>Basidiomycota</taxon>
        <taxon>Agaricomycotina</taxon>
        <taxon>Agaricomycetes</taxon>
        <taxon>Phallomycetidae</taxon>
        <taxon>Geastrales</taxon>
        <taxon>Sphaerobolaceae</taxon>
        <taxon>Sphaerobolus</taxon>
    </lineage>
</organism>
<gene>
    <name evidence="1" type="ORF">M422DRAFT_257416</name>
</gene>
<proteinExistence type="predicted"/>
<name>A0A0C9VEJ4_SPHS4</name>
<dbReference type="HOGENOM" id="CLU_134562_0_0_1"/>
<dbReference type="AlphaFoldDB" id="A0A0C9VEJ4"/>
<dbReference type="Proteomes" id="UP000054279">
    <property type="component" value="Unassembled WGS sequence"/>
</dbReference>
<sequence length="161" mass="18061">MNNASDLQLVVVELQTYYCRLQVGTLIKGLEPHRRVVQELGIDSMSSDESDIKSGNPVGDVKSKIWRNQNVTHTFRDMDSIHLSLQTTTAGWMKRGNVPCIHRETAAQCISTKGPVGGFSHTCYDTTWLASLSITERQELEVRKESVDLSFSDDVTEVIFN</sequence>